<dbReference type="PROSITE" id="PS51257">
    <property type="entry name" value="PROKAR_LIPOPROTEIN"/>
    <property type="match status" value="1"/>
</dbReference>
<accession>A5GE05</accession>
<name>A5GE05_GEOUR</name>
<keyword evidence="3" id="KW-1185">Reference proteome</keyword>
<sequence>MVASLRKFPLSAVAALVIGCLSCAWSFAADERALPGDGQLPPPAVRADKGVDLLKRLWEQLLPERRDDKNLQDYRAATVLRSLDPQRYPLLPSADGGTILLDPEGTLPMMVKSYILQKEPGLRVVSGSPDNRKQFYSSLLAAGKFLSVDEEVSLAFGEDPTVVTYVDFKIEKKGKGLHETESVLLNVDEKRGGIPAVLRSLLEERGFRIIDAYPAFTVSEQRNQYRLHLVSTVDPLKIVDSLLHALALPYEIDRPIEFAGHDPDAKQVNRVARYFELNGRRFVVALFNGDPASYTLLRLLETSGYQVVMLDARDDLRKVSGKLLPRLGISAEYVRHDLLPAPDRRYNVRMSGVMLSDRNGGGSIFLTDKLLDKEIGKLLETAGYHLVKNNEYR</sequence>
<dbReference type="STRING" id="351605.Gura_1461"/>
<organism evidence="2 3">
    <name type="scientific">Geotalea uraniireducens (strain Rf4)</name>
    <name type="common">Geobacter uraniireducens</name>
    <dbReference type="NCBI Taxonomy" id="351605"/>
    <lineage>
        <taxon>Bacteria</taxon>
        <taxon>Pseudomonadati</taxon>
        <taxon>Thermodesulfobacteriota</taxon>
        <taxon>Desulfuromonadia</taxon>
        <taxon>Geobacterales</taxon>
        <taxon>Geobacteraceae</taxon>
        <taxon>Geotalea</taxon>
    </lineage>
</organism>
<evidence type="ECO:0000313" key="3">
    <source>
        <dbReference type="Proteomes" id="UP000006695"/>
    </source>
</evidence>
<gene>
    <name evidence="2" type="ordered locus">Gura_1461</name>
</gene>
<dbReference type="Proteomes" id="UP000006695">
    <property type="component" value="Chromosome"/>
</dbReference>
<dbReference type="AlphaFoldDB" id="A5GE05"/>
<dbReference type="KEGG" id="gur:Gura_1461"/>
<dbReference type="OrthoDB" id="5398634at2"/>
<dbReference type="RefSeq" id="WP_011938376.1">
    <property type="nucleotide sequence ID" value="NC_009483.1"/>
</dbReference>
<evidence type="ECO:0000313" key="2">
    <source>
        <dbReference type="EMBL" id="ABQ25660.1"/>
    </source>
</evidence>
<feature type="signal peptide" evidence="1">
    <location>
        <begin position="1"/>
        <end position="28"/>
    </location>
</feature>
<dbReference type="HOGENOM" id="CLU_038798_0_0_7"/>
<reference evidence="2 3" key="1">
    <citation type="submission" date="2007-05" db="EMBL/GenBank/DDBJ databases">
        <title>Complete sequence of Geobacter uraniireducens Rf4.</title>
        <authorList>
            <consortium name="US DOE Joint Genome Institute"/>
            <person name="Copeland A."/>
            <person name="Lucas S."/>
            <person name="Lapidus A."/>
            <person name="Barry K."/>
            <person name="Detter J.C."/>
            <person name="Glavina del Rio T."/>
            <person name="Hammon N."/>
            <person name="Israni S."/>
            <person name="Dalin E."/>
            <person name="Tice H."/>
            <person name="Pitluck S."/>
            <person name="Chertkov O."/>
            <person name="Brettin T."/>
            <person name="Bruce D."/>
            <person name="Han C."/>
            <person name="Schmutz J."/>
            <person name="Larimer F."/>
            <person name="Land M."/>
            <person name="Hauser L."/>
            <person name="Kyrpides N."/>
            <person name="Mikhailova N."/>
            <person name="Shelobolina E."/>
            <person name="Aklujkar M."/>
            <person name="Lovley D."/>
            <person name="Richardson P."/>
        </authorList>
    </citation>
    <scope>NUCLEOTIDE SEQUENCE [LARGE SCALE GENOMIC DNA]</scope>
    <source>
        <strain evidence="2 3">Rf4</strain>
    </source>
</reference>
<feature type="chain" id="PRO_5002683541" evidence="1">
    <location>
        <begin position="29"/>
        <end position="393"/>
    </location>
</feature>
<proteinExistence type="predicted"/>
<dbReference type="EMBL" id="CP000698">
    <property type="protein sequence ID" value="ABQ25660.1"/>
    <property type="molecule type" value="Genomic_DNA"/>
</dbReference>
<evidence type="ECO:0000256" key="1">
    <source>
        <dbReference type="SAM" id="SignalP"/>
    </source>
</evidence>
<keyword evidence="1" id="KW-0732">Signal</keyword>
<protein>
    <submittedName>
        <fullName evidence="2">Uncharacterized protein</fullName>
    </submittedName>
</protein>